<feature type="region of interest" description="Disordered" evidence="6">
    <location>
        <begin position="1"/>
        <end position="20"/>
    </location>
</feature>
<evidence type="ECO:0000256" key="2">
    <source>
        <dbReference type="ARBA" id="ARBA00022448"/>
    </source>
</evidence>
<proteinExistence type="predicted"/>
<organism evidence="8 9">
    <name type="scientific">Kribbella orskensis</name>
    <dbReference type="NCBI Taxonomy" id="2512216"/>
    <lineage>
        <taxon>Bacteria</taxon>
        <taxon>Bacillati</taxon>
        <taxon>Actinomycetota</taxon>
        <taxon>Actinomycetes</taxon>
        <taxon>Propionibacteriales</taxon>
        <taxon>Kribbellaceae</taxon>
        <taxon>Kribbella</taxon>
    </lineage>
</organism>
<keyword evidence="5 7" id="KW-0472">Membrane</keyword>
<dbReference type="RefSeq" id="WP_132187883.1">
    <property type="nucleotide sequence ID" value="NZ_SLWM01000002.1"/>
</dbReference>
<feature type="transmembrane region" description="Helical" evidence="7">
    <location>
        <begin position="38"/>
        <end position="58"/>
    </location>
</feature>
<evidence type="ECO:0000313" key="8">
    <source>
        <dbReference type="EMBL" id="TCO29781.1"/>
    </source>
</evidence>
<feature type="compositionally biased region" description="Polar residues" evidence="6">
    <location>
        <begin position="1"/>
        <end position="14"/>
    </location>
</feature>
<keyword evidence="2" id="KW-0813">Transport</keyword>
<feature type="transmembrane region" description="Helical" evidence="7">
    <location>
        <begin position="229"/>
        <end position="249"/>
    </location>
</feature>
<dbReference type="InterPro" id="IPR002293">
    <property type="entry name" value="AA/rel_permease1"/>
</dbReference>
<feature type="transmembrane region" description="Helical" evidence="7">
    <location>
        <begin position="366"/>
        <end position="388"/>
    </location>
</feature>
<dbReference type="Proteomes" id="UP000295818">
    <property type="component" value="Unassembled WGS sequence"/>
</dbReference>
<feature type="transmembrane region" description="Helical" evidence="7">
    <location>
        <begin position="320"/>
        <end position="345"/>
    </location>
</feature>
<feature type="transmembrane region" description="Helical" evidence="7">
    <location>
        <begin position="439"/>
        <end position="460"/>
    </location>
</feature>
<evidence type="ECO:0000313" key="9">
    <source>
        <dbReference type="Proteomes" id="UP000295818"/>
    </source>
</evidence>
<feature type="transmembrane region" description="Helical" evidence="7">
    <location>
        <begin position="480"/>
        <end position="498"/>
    </location>
</feature>
<feature type="transmembrane region" description="Helical" evidence="7">
    <location>
        <begin position="111"/>
        <end position="141"/>
    </location>
</feature>
<protein>
    <submittedName>
        <fullName evidence="8">Urea carboxylase system permease</fullName>
    </submittedName>
</protein>
<dbReference type="PIRSF" id="PIRSF006060">
    <property type="entry name" value="AA_transporter"/>
    <property type="match status" value="1"/>
</dbReference>
<comment type="caution">
    <text evidence="8">The sequence shown here is derived from an EMBL/GenBank/DDBJ whole genome shotgun (WGS) entry which is preliminary data.</text>
</comment>
<keyword evidence="3 7" id="KW-0812">Transmembrane</keyword>
<name>A0ABY2BSL0_9ACTN</name>
<gene>
    <name evidence="8" type="ORF">EV644_102502</name>
</gene>
<keyword evidence="4 7" id="KW-1133">Transmembrane helix</keyword>
<reference evidence="8 9" key="1">
    <citation type="journal article" date="2015" name="Stand. Genomic Sci.">
        <title>Genomic Encyclopedia of Bacterial and Archaeal Type Strains, Phase III: the genomes of soil and plant-associated and newly described type strains.</title>
        <authorList>
            <person name="Whitman W.B."/>
            <person name="Woyke T."/>
            <person name="Klenk H.P."/>
            <person name="Zhou Y."/>
            <person name="Lilburn T.G."/>
            <person name="Beck B.J."/>
            <person name="De Vos P."/>
            <person name="Vandamme P."/>
            <person name="Eisen J.A."/>
            <person name="Garrity G."/>
            <person name="Hugenholtz P."/>
            <person name="Kyrpides N.C."/>
        </authorList>
    </citation>
    <scope>NUCLEOTIDE SEQUENCE [LARGE SCALE GENOMIC DNA]</scope>
    <source>
        <strain evidence="8 9">VKM Ac-2538</strain>
    </source>
</reference>
<feature type="transmembrane region" description="Helical" evidence="7">
    <location>
        <begin position="70"/>
        <end position="90"/>
    </location>
</feature>
<evidence type="ECO:0000256" key="7">
    <source>
        <dbReference type="SAM" id="Phobius"/>
    </source>
</evidence>
<dbReference type="PANTHER" id="PTHR45649">
    <property type="entry name" value="AMINO-ACID PERMEASE BAT1"/>
    <property type="match status" value="1"/>
</dbReference>
<evidence type="ECO:0000256" key="4">
    <source>
        <dbReference type="ARBA" id="ARBA00022989"/>
    </source>
</evidence>
<sequence length="518" mass="54014">MSASTETLPPNGSLPTDGAEDLRTFGYPQQLSRRVGSYASFAAGFSFVSILTTVFQLFGLGFSFGGTAFFWTWPAVLVGQLTVALCFAELAARYPLSGAIYQWARRLGGAVVGWFAGWTMVIAQIITLATAAIALQVVLPAVWSGFQLVGTDSTLASRDGAANAVVLGCILLVATTLLNATSVRTTAIVNSAGVTCELVGVVLIIILLASHAERGPSVVLHTTNLDSSTGYVVPLLISALMAAYVLVGFDSAGELSEETHKPRATTPRTILRAVIASGIGGAFLIIAALMAAPSLTDGDLAGQGLPYVLTSRLGTTTGKLLLLDVALAVCVCTLAIQTAAARMIFSMARDNVLPFSARLRQVSERTGTPVAATIVPGVLAGLCLVVNVGNAGLFLGLASVCIMLLYFAYLMVTAPLLIQRFKGNPLTAGTDEDGRPLFSLGRAGVAVNIVAVTYGLAMAINLGWPRAEVYDPAGEGWYLHYLPLITLAIVAIGGLIAYRTQHSRYHASIETAAVGAEA</sequence>
<comment type="subcellular location">
    <subcellularLocation>
        <location evidence="1">Membrane</location>
        <topology evidence="1">Multi-pass membrane protein</topology>
    </subcellularLocation>
</comment>
<evidence type="ECO:0000256" key="1">
    <source>
        <dbReference type="ARBA" id="ARBA00004141"/>
    </source>
</evidence>
<feature type="transmembrane region" description="Helical" evidence="7">
    <location>
        <begin position="394"/>
        <end position="418"/>
    </location>
</feature>
<dbReference type="Pfam" id="PF13520">
    <property type="entry name" value="AA_permease_2"/>
    <property type="match status" value="1"/>
</dbReference>
<evidence type="ECO:0000256" key="6">
    <source>
        <dbReference type="SAM" id="MobiDB-lite"/>
    </source>
</evidence>
<keyword evidence="9" id="KW-1185">Reference proteome</keyword>
<evidence type="ECO:0000256" key="3">
    <source>
        <dbReference type="ARBA" id="ARBA00022692"/>
    </source>
</evidence>
<dbReference type="EMBL" id="SLWM01000002">
    <property type="protein sequence ID" value="TCO29781.1"/>
    <property type="molecule type" value="Genomic_DNA"/>
</dbReference>
<dbReference type="PANTHER" id="PTHR45649:SF26">
    <property type="entry name" value="OS04G0435100 PROTEIN"/>
    <property type="match status" value="1"/>
</dbReference>
<feature type="transmembrane region" description="Helical" evidence="7">
    <location>
        <begin position="161"/>
        <end position="180"/>
    </location>
</feature>
<feature type="transmembrane region" description="Helical" evidence="7">
    <location>
        <begin position="270"/>
        <end position="292"/>
    </location>
</feature>
<feature type="transmembrane region" description="Helical" evidence="7">
    <location>
        <begin position="187"/>
        <end position="209"/>
    </location>
</feature>
<dbReference type="Gene3D" id="1.20.1740.10">
    <property type="entry name" value="Amino acid/polyamine transporter I"/>
    <property type="match status" value="1"/>
</dbReference>
<accession>A0ABY2BSL0</accession>
<evidence type="ECO:0000256" key="5">
    <source>
        <dbReference type="ARBA" id="ARBA00023136"/>
    </source>
</evidence>